<gene>
    <name evidence="4 5" type="primary">LOC113793121</name>
</gene>
<keyword evidence="2" id="KW-0812">Transmembrane</keyword>
<dbReference type="RefSeq" id="XP_027198895.1">
    <property type="nucleotide sequence ID" value="XM_027343094.1"/>
</dbReference>
<keyword evidence="2" id="KW-1133">Transmembrane helix</keyword>
<name>A0A6P6Y1B9_DERPT</name>
<feature type="region of interest" description="Disordered" evidence="1">
    <location>
        <begin position="258"/>
        <end position="282"/>
    </location>
</feature>
<evidence type="ECO:0000313" key="3">
    <source>
        <dbReference type="Proteomes" id="UP000515146"/>
    </source>
</evidence>
<feature type="compositionally biased region" description="Polar residues" evidence="1">
    <location>
        <begin position="88"/>
        <end position="111"/>
    </location>
</feature>
<proteinExistence type="predicted"/>
<dbReference type="AlphaFoldDB" id="A0A6P6Y1B9"/>
<evidence type="ECO:0000313" key="5">
    <source>
        <dbReference type="RefSeq" id="XP_027198896.1"/>
    </source>
</evidence>
<evidence type="ECO:0000256" key="1">
    <source>
        <dbReference type="SAM" id="MobiDB-lite"/>
    </source>
</evidence>
<feature type="compositionally biased region" description="Low complexity" evidence="1">
    <location>
        <begin position="74"/>
        <end position="87"/>
    </location>
</feature>
<feature type="transmembrane region" description="Helical" evidence="2">
    <location>
        <begin position="383"/>
        <end position="403"/>
    </location>
</feature>
<organism evidence="3 5">
    <name type="scientific">Dermatophagoides pteronyssinus</name>
    <name type="common">European house dust mite</name>
    <dbReference type="NCBI Taxonomy" id="6956"/>
    <lineage>
        <taxon>Eukaryota</taxon>
        <taxon>Metazoa</taxon>
        <taxon>Ecdysozoa</taxon>
        <taxon>Arthropoda</taxon>
        <taxon>Chelicerata</taxon>
        <taxon>Arachnida</taxon>
        <taxon>Acari</taxon>
        <taxon>Acariformes</taxon>
        <taxon>Sarcoptiformes</taxon>
        <taxon>Astigmata</taxon>
        <taxon>Psoroptidia</taxon>
        <taxon>Analgoidea</taxon>
        <taxon>Pyroglyphidae</taxon>
        <taxon>Dermatophagoidinae</taxon>
        <taxon>Dermatophagoides</taxon>
    </lineage>
</organism>
<accession>A0A6P6Y1B9</accession>
<evidence type="ECO:0000313" key="4">
    <source>
        <dbReference type="RefSeq" id="XP_027198895.1"/>
    </source>
</evidence>
<dbReference type="KEGG" id="dpte:113793121"/>
<feature type="region of interest" description="Disordered" evidence="1">
    <location>
        <begin position="74"/>
        <end position="116"/>
    </location>
</feature>
<dbReference type="Proteomes" id="UP000515146">
    <property type="component" value="Unplaced"/>
</dbReference>
<keyword evidence="3" id="KW-1185">Reference proteome</keyword>
<dbReference type="RefSeq" id="XP_027198896.1">
    <property type="nucleotide sequence ID" value="XM_027343095.1"/>
</dbReference>
<feature type="transmembrane region" description="Helical" evidence="2">
    <location>
        <begin position="409"/>
        <end position="430"/>
    </location>
</feature>
<sequence length="496" mass="57158">MLTTSNQSTIDPIIISQDYKESDVNKSSILLHQEPSLPPPLPKPRPNSTFNNNNNVLMMMSSASSSTPNIMTNNVTNNNDNKTNKSNVGRTKSTTSNTNMATTGINNNGSSQQPMININPQQRQQQLQNEELSVLTSYYACARYYLFMIYLLVLITLIINTFIHFIFYGSNMSIGSMFLDVHHRHELINGNYYSFDNNNYDSENYHSASTFNIGKVQHGPYGMINHRPSSSKHEQIYYCDRSSFLSLLDEFYHQYPMPKSQPPTYDSADRMNQPDNDDDLKSYPKIFANFDNYARTKDRQDLNEEDDIFYSSSSRSNNDDESLKTNRQRLGIISDDKHRYKNHHKRTGNENRMLIIEVIALTLLFVTVLNQVLGLIGVIRKNLTILIFVTIVNFVLFCILAFISNIGLILLLLLATSAGYLFIFQLKIGLRRRIKERLRFKEDISAEVQDAIMQMRNRMSPCIHVSMEQYEAMTQQMLNRYSSPIVYCPHYNESLC</sequence>
<feature type="transmembrane region" description="Helical" evidence="2">
    <location>
        <begin position="144"/>
        <end position="167"/>
    </location>
</feature>
<evidence type="ECO:0000256" key="2">
    <source>
        <dbReference type="SAM" id="Phobius"/>
    </source>
</evidence>
<dbReference type="OrthoDB" id="6508402at2759"/>
<protein>
    <submittedName>
        <fullName evidence="4 5">Myb-like protein A</fullName>
    </submittedName>
</protein>
<feature type="transmembrane region" description="Helical" evidence="2">
    <location>
        <begin position="353"/>
        <end position="376"/>
    </location>
</feature>
<dbReference type="OMA" id="IHHRHEL"/>
<feature type="compositionally biased region" description="Pro residues" evidence="1">
    <location>
        <begin position="36"/>
        <end position="45"/>
    </location>
</feature>
<keyword evidence="2" id="KW-0472">Membrane</keyword>
<reference evidence="4 5" key="1">
    <citation type="submission" date="2025-08" db="UniProtKB">
        <authorList>
            <consortium name="RefSeq"/>
        </authorList>
    </citation>
    <scope>IDENTIFICATION</scope>
    <source>
        <strain evidence="4 5">Airmid</strain>
    </source>
</reference>
<feature type="region of interest" description="Disordered" evidence="1">
    <location>
        <begin position="32"/>
        <end position="52"/>
    </location>
</feature>